<keyword evidence="2" id="KW-0472">Membrane</keyword>
<proteinExistence type="predicted"/>
<feature type="transmembrane region" description="Helical" evidence="2">
    <location>
        <begin position="71"/>
        <end position="90"/>
    </location>
</feature>
<dbReference type="STRING" id="550983.A4R26_24045"/>
<dbReference type="OrthoDB" id="2154696at2"/>
<reference evidence="4" key="1">
    <citation type="submission" date="2016-04" db="EMBL/GenBank/DDBJ databases">
        <authorList>
            <person name="Chen L."/>
            <person name="Zhuang W."/>
            <person name="Wang G."/>
        </authorList>
    </citation>
    <scope>NUCLEOTIDE SEQUENCE [LARGE SCALE GENOMIC DNA]</scope>
    <source>
        <strain evidence="4">208</strain>
    </source>
</reference>
<sequence>MEARLERTSVLSEPGVLASVKRISWAAVFAGVLIAVVIQITLSLLGIGIGLSTVDPKTEENPVQGLGVGTAIWYVISSLIALFTGGWVAGRLSKTNQEFDGAIHGLLTWSIVSLLTLYFVTTAIGGILGGVGRLVGNTLSTVGNVAAKAVEAATPEIREQLQNVDLNKLKNEATLLLKQTGKPELQPGALENRAKQSVDNAGITADNNAVTPQYTDVQVDGLLGQLFAEGKDVAQAVDRNAVVNVIVARTGKSRAEAEQIADNWIAASKQASAKMQQMKQEAEAKAREVADKAADAASTAAILAFVSLLLGAAVAYFGAKKGTESKDEIVVARSSAVG</sequence>
<keyword evidence="2" id="KW-0812">Transmembrane</keyword>
<comment type="caution">
    <text evidence="3">The sequence shown here is derived from an EMBL/GenBank/DDBJ whole genome shotgun (WGS) entry which is preliminary data.</text>
</comment>
<feature type="transmembrane region" description="Helical" evidence="2">
    <location>
        <begin position="25"/>
        <end position="51"/>
    </location>
</feature>
<evidence type="ECO:0000313" key="3">
    <source>
        <dbReference type="EMBL" id="OQP57599.1"/>
    </source>
</evidence>
<dbReference type="Proteomes" id="UP000192276">
    <property type="component" value="Unassembled WGS sequence"/>
</dbReference>
<feature type="transmembrane region" description="Helical" evidence="2">
    <location>
        <begin position="102"/>
        <end position="128"/>
    </location>
</feature>
<keyword evidence="2" id="KW-1133">Transmembrane helix</keyword>
<accession>A0A1V9FGU7</accession>
<keyword evidence="4" id="KW-1185">Reference proteome</keyword>
<dbReference type="AlphaFoldDB" id="A0A1V9FGU7"/>
<feature type="coiled-coil region" evidence="1">
    <location>
        <begin position="261"/>
        <end position="299"/>
    </location>
</feature>
<feature type="transmembrane region" description="Helical" evidence="2">
    <location>
        <begin position="300"/>
        <end position="319"/>
    </location>
</feature>
<gene>
    <name evidence="3" type="ORF">A4R26_24045</name>
</gene>
<evidence type="ECO:0000256" key="2">
    <source>
        <dbReference type="SAM" id="Phobius"/>
    </source>
</evidence>
<keyword evidence="1" id="KW-0175">Coiled coil</keyword>
<dbReference type="EMBL" id="LWBP01000191">
    <property type="protein sequence ID" value="OQP57599.1"/>
    <property type="molecule type" value="Genomic_DNA"/>
</dbReference>
<evidence type="ECO:0008006" key="5">
    <source>
        <dbReference type="Google" id="ProtNLM"/>
    </source>
</evidence>
<evidence type="ECO:0000313" key="4">
    <source>
        <dbReference type="Proteomes" id="UP000192276"/>
    </source>
</evidence>
<evidence type="ECO:0000256" key="1">
    <source>
        <dbReference type="SAM" id="Coils"/>
    </source>
</evidence>
<organism evidence="3 4">
    <name type="scientific">Niastella populi</name>
    <dbReference type="NCBI Taxonomy" id="550983"/>
    <lineage>
        <taxon>Bacteria</taxon>
        <taxon>Pseudomonadati</taxon>
        <taxon>Bacteroidota</taxon>
        <taxon>Chitinophagia</taxon>
        <taxon>Chitinophagales</taxon>
        <taxon>Chitinophagaceae</taxon>
        <taxon>Niastella</taxon>
    </lineage>
</organism>
<name>A0A1V9FGU7_9BACT</name>
<protein>
    <recommendedName>
        <fullName evidence="5">PhnA-like protein</fullName>
    </recommendedName>
</protein>